<reference evidence="6 7" key="1">
    <citation type="submission" date="2019-07" db="EMBL/GenBank/DDBJ databases">
        <title>Genome assembly of two rare yeast pathogens: Diutina rugosa and Trichomonascus ciferrii.</title>
        <authorList>
            <person name="Mixao V."/>
            <person name="Saus E."/>
            <person name="Hansen A."/>
            <person name="Lass-Flor C."/>
            <person name="Gabaldon T."/>
        </authorList>
    </citation>
    <scope>NUCLEOTIDE SEQUENCE [LARGE SCALE GENOMIC DNA]</scope>
    <source>
        <strain evidence="6 7">CBS 613</strain>
    </source>
</reference>
<sequence length="484" mass="52777">MSSVELVTLEEGITTRGLQSRSDNQKPLAERCYDRRVNDSPDNASRITSDTLDTSEEDGDDAHDEYPEGGWQAYLVVLGAFLGCLVNLGVINSIGAVQMWVSQHQLVKYSASTISWVFSIYLALSYSLAVVSGPLFDRYGPRWVMWTSTALIFLGMMSVANSEEIWQFILAFIALGLGNGLGMSPSIGIITHWFMKKRGLVLGIATSGGSVGGLAFPLMLRYAYAKYGFVWAIRIFAFTTGGCMVIASLLCKERFRSAKKVHDPNPTPSTTKANMFSLASMKQSIANLNLDRNYCVLVVAAFFGEISLILIVTYYATYSVAKGVSESTALLLLTVWNAAGIPGRWIPGWLSDYMGRFNMNFLMVALYAIFIWVLWFPFGGHLGALYAFAVMGGFFSGSILSLLPACVSQITPVRDIGKKYGLMNGVLSIANLFGVPIASAIIHKGTSSDYDHFVIFVACLATCAAIFWGVDRCLVGGIKPTTKV</sequence>
<feature type="compositionally biased region" description="Polar residues" evidence="3">
    <location>
        <begin position="40"/>
        <end position="52"/>
    </location>
</feature>
<evidence type="ECO:0000256" key="2">
    <source>
        <dbReference type="ARBA" id="ARBA00006727"/>
    </source>
</evidence>
<dbReference type="GO" id="GO:0016020">
    <property type="term" value="C:membrane"/>
    <property type="evidence" value="ECO:0007669"/>
    <property type="project" value="UniProtKB-SubCell"/>
</dbReference>
<feature type="transmembrane region" description="Helical" evidence="4">
    <location>
        <begin position="359"/>
        <end position="378"/>
    </location>
</feature>
<name>A0A642UN45_DIURU</name>
<evidence type="ECO:0000313" key="7">
    <source>
        <dbReference type="Proteomes" id="UP000449547"/>
    </source>
</evidence>
<feature type="region of interest" description="Disordered" evidence="3">
    <location>
        <begin position="15"/>
        <end position="63"/>
    </location>
</feature>
<comment type="similarity">
    <text evidence="2">Belongs to the major facilitator superfamily. Monocarboxylate porter (TC 2.A.1.13) family.</text>
</comment>
<dbReference type="PROSITE" id="PS50850">
    <property type="entry name" value="MFS"/>
    <property type="match status" value="1"/>
</dbReference>
<feature type="transmembrane region" description="Helical" evidence="4">
    <location>
        <begin position="114"/>
        <end position="136"/>
    </location>
</feature>
<feature type="transmembrane region" description="Helical" evidence="4">
    <location>
        <begin position="200"/>
        <end position="223"/>
    </location>
</feature>
<dbReference type="Gene3D" id="1.20.1250.20">
    <property type="entry name" value="MFS general substrate transporter like domains"/>
    <property type="match status" value="2"/>
</dbReference>
<dbReference type="PANTHER" id="PTHR11360">
    <property type="entry name" value="MONOCARBOXYLATE TRANSPORTER"/>
    <property type="match status" value="1"/>
</dbReference>
<dbReference type="PANTHER" id="PTHR11360:SF177">
    <property type="entry name" value="RIBOFLAVIN TRANSPORTER MCH5"/>
    <property type="match status" value="1"/>
</dbReference>
<dbReference type="GeneID" id="54781591"/>
<feature type="domain" description="Major facilitator superfamily (MFS) profile" evidence="5">
    <location>
        <begin position="73"/>
        <end position="475"/>
    </location>
</feature>
<evidence type="ECO:0000313" key="6">
    <source>
        <dbReference type="EMBL" id="KAA8902146.1"/>
    </source>
</evidence>
<dbReference type="GO" id="GO:0022857">
    <property type="term" value="F:transmembrane transporter activity"/>
    <property type="evidence" value="ECO:0007669"/>
    <property type="project" value="InterPro"/>
</dbReference>
<feature type="compositionally biased region" description="Acidic residues" evidence="3">
    <location>
        <begin position="53"/>
        <end position="63"/>
    </location>
</feature>
<feature type="compositionally biased region" description="Basic and acidic residues" evidence="3">
    <location>
        <begin position="28"/>
        <end position="39"/>
    </location>
</feature>
<keyword evidence="7" id="KW-1185">Reference proteome</keyword>
<dbReference type="OMA" id="MMNYLLM"/>
<feature type="transmembrane region" description="Helical" evidence="4">
    <location>
        <begin position="166"/>
        <end position="188"/>
    </location>
</feature>
<feature type="transmembrane region" description="Helical" evidence="4">
    <location>
        <begin position="384"/>
        <end position="408"/>
    </location>
</feature>
<feature type="transmembrane region" description="Helical" evidence="4">
    <location>
        <begin position="453"/>
        <end position="470"/>
    </location>
</feature>
<accession>A0A642UN45</accession>
<protein>
    <recommendedName>
        <fullName evidence="5">Major facilitator superfamily (MFS) profile domain-containing protein</fullName>
    </recommendedName>
</protein>
<keyword evidence="4" id="KW-1133">Transmembrane helix</keyword>
<feature type="transmembrane region" description="Helical" evidence="4">
    <location>
        <begin position="73"/>
        <end position="94"/>
    </location>
</feature>
<dbReference type="VEuPathDB" id="FungiDB:DIURU_002940"/>
<dbReference type="InterPro" id="IPR020846">
    <property type="entry name" value="MFS_dom"/>
</dbReference>
<feature type="transmembrane region" description="Helical" evidence="4">
    <location>
        <begin position="294"/>
        <end position="316"/>
    </location>
</feature>
<feature type="transmembrane region" description="Helical" evidence="4">
    <location>
        <begin position="229"/>
        <end position="250"/>
    </location>
</feature>
<dbReference type="InterPro" id="IPR011701">
    <property type="entry name" value="MFS"/>
</dbReference>
<dbReference type="CDD" id="cd17352">
    <property type="entry name" value="MFS_MCT_SLC16"/>
    <property type="match status" value="1"/>
</dbReference>
<evidence type="ECO:0000256" key="3">
    <source>
        <dbReference type="SAM" id="MobiDB-lite"/>
    </source>
</evidence>
<comment type="caution">
    <text evidence="6">The sequence shown here is derived from an EMBL/GenBank/DDBJ whole genome shotgun (WGS) entry which is preliminary data.</text>
</comment>
<feature type="transmembrane region" description="Helical" evidence="4">
    <location>
        <begin position="328"/>
        <end position="347"/>
    </location>
</feature>
<dbReference type="EMBL" id="SWFT01000092">
    <property type="protein sequence ID" value="KAA8902146.1"/>
    <property type="molecule type" value="Genomic_DNA"/>
</dbReference>
<evidence type="ECO:0000256" key="1">
    <source>
        <dbReference type="ARBA" id="ARBA00004141"/>
    </source>
</evidence>
<dbReference type="Pfam" id="PF07690">
    <property type="entry name" value="MFS_1"/>
    <property type="match status" value="1"/>
</dbReference>
<keyword evidence="4" id="KW-0812">Transmembrane</keyword>
<dbReference type="SUPFAM" id="SSF103473">
    <property type="entry name" value="MFS general substrate transporter"/>
    <property type="match status" value="1"/>
</dbReference>
<organism evidence="6 7">
    <name type="scientific">Diutina rugosa</name>
    <name type="common">Yeast</name>
    <name type="synonym">Candida rugosa</name>
    <dbReference type="NCBI Taxonomy" id="5481"/>
    <lineage>
        <taxon>Eukaryota</taxon>
        <taxon>Fungi</taxon>
        <taxon>Dikarya</taxon>
        <taxon>Ascomycota</taxon>
        <taxon>Saccharomycotina</taxon>
        <taxon>Pichiomycetes</taxon>
        <taxon>Debaryomycetaceae</taxon>
        <taxon>Diutina</taxon>
    </lineage>
</organism>
<proteinExistence type="inferred from homology"/>
<keyword evidence="4" id="KW-0472">Membrane</keyword>
<dbReference type="Proteomes" id="UP000449547">
    <property type="component" value="Unassembled WGS sequence"/>
</dbReference>
<evidence type="ECO:0000256" key="4">
    <source>
        <dbReference type="SAM" id="Phobius"/>
    </source>
</evidence>
<dbReference type="AlphaFoldDB" id="A0A642UN45"/>
<evidence type="ECO:0000259" key="5">
    <source>
        <dbReference type="PROSITE" id="PS50850"/>
    </source>
</evidence>
<dbReference type="RefSeq" id="XP_034012228.1">
    <property type="nucleotide sequence ID" value="XM_034155647.1"/>
</dbReference>
<gene>
    <name evidence="6" type="ORF">DIURU_002940</name>
</gene>
<comment type="subcellular location">
    <subcellularLocation>
        <location evidence="1">Membrane</location>
        <topology evidence="1">Multi-pass membrane protein</topology>
    </subcellularLocation>
</comment>
<dbReference type="InterPro" id="IPR050327">
    <property type="entry name" value="Proton-linked_MCT"/>
</dbReference>
<feature type="transmembrane region" description="Helical" evidence="4">
    <location>
        <begin position="420"/>
        <end position="441"/>
    </location>
</feature>
<dbReference type="OrthoDB" id="6509908at2759"/>
<dbReference type="GO" id="GO:0032218">
    <property type="term" value="P:riboflavin transport"/>
    <property type="evidence" value="ECO:0007669"/>
    <property type="project" value="TreeGrafter"/>
</dbReference>
<dbReference type="InterPro" id="IPR036259">
    <property type="entry name" value="MFS_trans_sf"/>
</dbReference>